<organism evidence="8 9">
    <name type="scientific">Halococcus salifodinae DSM 8989</name>
    <dbReference type="NCBI Taxonomy" id="1227456"/>
    <lineage>
        <taxon>Archaea</taxon>
        <taxon>Methanobacteriati</taxon>
        <taxon>Methanobacteriota</taxon>
        <taxon>Stenosarchaea group</taxon>
        <taxon>Halobacteria</taxon>
        <taxon>Halobacteriales</taxon>
        <taxon>Halococcaceae</taxon>
        <taxon>Halococcus</taxon>
    </lineage>
</organism>
<dbReference type="STRING" id="1227456.C450_08127"/>
<feature type="transmembrane region" description="Helical" evidence="7">
    <location>
        <begin position="18"/>
        <end position="37"/>
    </location>
</feature>
<dbReference type="GO" id="GO:0005886">
    <property type="term" value="C:plasma membrane"/>
    <property type="evidence" value="ECO:0007669"/>
    <property type="project" value="UniProtKB-SubCell"/>
</dbReference>
<gene>
    <name evidence="8" type="ORF">C450_08127</name>
</gene>
<evidence type="ECO:0000256" key="6">
    <source>
        <dbReference type="ARBA" id="ARBA00023136"/>
    </source>
</evidence>
<accession>M0N5V8</accession>
<dbReference type="SUPFAM" id="SSF118215">
    <property type="entry name" value="Proton glutamate symport protein"/>
    <property type="match status" value="1"/>
</dbReference>
<evidence type="ECO:0000256" key="7">
    <source>
        <dbReference type="SAM" id="Phobius"/>
    </source>
</evidence>
<feature type="transmembrane region" description="Helical" evidence="7">
    <location>
        <begin position="149"/>
        <end position="166"/>
    </location>
</feature>
<keyword evidence="5 7" id="KW-1133">Transmembrane helix</keyword>
<feature type="transmembrane region" description="Helical" evidence="7">
    <location>
        <begin position="81"/>
        <end position="107"/>
    </location>
</feature>
<dbReference type="PANTHER" id="PTHR42865:SF7">
    <property type="entry name" value="PROTON_GLUTAMATE-ASPARTATE SYMPORTER"/>
    <property type="match status" value="1"/>
</dbReference>
<dbReference type="InterPro" id="IPR036458">
    <property type="entry name" value="Na:dicarbo_symporter_sf"/>
</dbReference>
<comment type="subcellular location">
    <subcellularLocation>
        <location evidence="1">Cell membrane</location>
        <topology evidence="1">Multi-pass membrane protein</topology>
    </subcellularLocation>
</comment>
<dbReference type="PATRIC" id="fig|1227456.3.peg.1634"/>
<evidence type="ECO:0000256" key="1">
    <source>
        <dbReference type="ARBA" id="ARBA00004651"/>
    </source>
</evidence>
<feature type="transmembrane region" description="Helical" evidence="7">
    <location>
        <begin position="192"/>
        <end position="214"/>
    </location>
</feature>
<keyword evidence="3" id="KW-1003">Cell membrane</keyword>
<dbReference type="Pfam" id="PF00375">
    <property type="entry name" value="SDF"/>
    <property type="match status" value="1"/>
</dbReference>
<dbReference type="RefSeq" id="WP_005042368.1">
    <property type="nucleotide sequence ID" value="NZ_AOME01000051.1"/>
</dbReference>
<feature type="transmembrane region" description="Helical" evidence="7">
    <location>
        <begin position="220"/>
        <end position="249"/>
    </location>
</feature>
<reference evidence="8 9" key="1">
    <citation type="journal article" date="2014" name="PLoS Genet.">
        <title>Phylogenetically driven sequencing of extremely halophilic archaea reveals strategies for static and dynamic osmo-response.</title>
        <authorList>
            <person name="Becker E.A."/>
            <person name="Seitzer P.M."/>
            <person name="Tritt A."/>
            <person name="Larsen D."/>
            <person name="Krusor M."/>
            <person name="Yao A.I."/>
            <person name="Wu D."/>
            <person name="Madern D."/>
            <person name="Eisen J.A."/>
            <person name="Darling A.E."/>
            <person name="Facciotti M.T."/>
        </authorList>
    </citation>
    <scope>NUCLEOTIDE SEQUENCE [LARGE SCALE GENOMIC DNA]</scope>
    <source>
        <strain evidence="8 9">DSM 8989</strain>
    </source>
</reference>
<proteinExistence type="predicted"/>
<evidence type="ECO:0000256" key="4">
    <source>
        <dbReference type="ARBA" id="ARBA00022692"/>
    </source>
</evidence>
<dbReference type="Proteomes" id="UP000011625">
    <property type="component" value="Unassembled WGS sequence"/>
</dbReference>
<comment type="caution">
    <text evidence="8">The sequence shown here is derived from an EMBL/GenBank/DDBJ whole genome shotgun (WGS) entry which is preliminary data.</text>
</comment>
<sequence length="438" mass="44660">MNLAPLRRIAKTYRSIPIVYRIAAGFVLGAIVGLVVGEPATRLQPLGDLFLSLLNMLVVPLVVFTLLAGMKRLSPARLGRVGGTVVGLYIMTTAIAATIGLAVANLLQPGAGQEFVPGEAESASAPSIAEVVLGIVPDNPVGAMAEGDLLSIIFFVVVFGLGLAWVRDRTDDERVRAGSETFFEFVDAGTEALFAIVWGVMEYGVLGVFALTAASLATNGIAGIVSLASLVGVVALGIAIHIGVTYLGLITVGLLGQSPVAFLSGAKNAMVTAFSIRSSSGTLPVTIADARDNLAVDESVYGFSLPLGATINMDGAAIRQAVTAVFAANVVGVPLGLGDQVTVLATVVLVSIGTAGVPGAGLIMLTIILNALGLPLTVVGFVAAVDPILGRIATTNNVTGDLAVTALAAKYNDAIDFSEGVWADDRSPPDAPTPSTND</sequence>
<keyword evidence="6 7" id="KW-0472">Membrane</keyword>
<keyword evidence="9" id="KW-1185">Reference proteome</keyword>
<evidence type="ECO:0000313" key="8">
    <source>
        <dbReference type="EMBL" id="EMA53266.1"/>
    </source>
</evidence>
<keyword evidence="2" id="KW-0813">Transport</keyword>
<evidence type="ECO:0000313" key="9">
    <source>
        <dbReference type="Proteomes" id="UP000011625"/>
    </source>
</evidence>
<feature type="transmembrane region" description="Helical" evidence="7">
    <location>
        <begin position="363"/>
        <end position="385"/>
    </location>
</feature>
<evidence type="ECO:0000256" key="2">
    <source>
        <dbReference type="ARBA" id="ARBA00022448"/>
    </source>
</evidence>
<dbReference type="AlphaFoldDB" id="M0N5V8"/>
<dbReference type="InterPro" id="IPR001991">
    <property type="entry name" value="Na-dicarboxylate_symporter"/>
</dbReference>
<dbReference type="PANTHER" id="PTHR42865">
    <property type="entry name" value="PROTON/GLUTAMATE-ASPARTATE SYMPORTER"/>
    <property type="match status" value="1"/>
</dbReference>
<name>M0N5V8_9EURY</name>
<evidence type="ECO:0000256" key="3">
    <source>
        <dbReference type="ARBA" id="ARBA00022475"/>
    </source>
</evidence>
<protein>
    <submittedName>
        <fullName evidence="8">Sodium:dicarboxylate symporter</fullName>
    </submittedName>
</protein>
<dbReference type="PRINTS" id="PR00173">
    <property type="entry name" value="EDTRNSPORT"/>
</dbReference>
<dbReference type="GO" id="GO:0015293">
    <property type="term" value="F:symporter activity"/>
    <property type="evidence" value="ECO:0007669"/>
    <property type="project" value="UniProtKB-KW"/>
</dbReference>
<evidence type="ECO:0000256" key="5">
    <source>
        <dbReference type="ARBA" id="ARBA00022989"/>
    </source>
</evidence>
<feature type="transmembrane region" description="Helical" evidence="7">
    <location>
        <begin position="49"/>
        <end position="69"/>
    </location>
</feature>
<dbReference type="EMBL" id="AOME01000051">
    <property type="protein sequence ID" value="EMA53266.1"/>
    <property type="molecule type" value="Genomic_DNA"/>
</dbReference>
<dbReference type="Gene3D" id="1.10.3860.10">
    <property type="entry name" value="Sodium:dicarboxylate symporter"/>
    <property type="match status" value="1"/>
</dbReference>
<keyword evidence="4 7" id="KW-0812">Transmembrane</keyword>